<evidence type="ECO:0000313" key="1">
    <source>
        <dbReference type="EMBL" id="OHV19615.1"/>
    </source>
</evidence>
<name>A0A1S1PF90_9ACTN</name>
<organism evidence="1 2">
    <name type="scientific">Parafrankia soli</name>
    <dbReference type="NCBI Taxonomy" id="2599596"/>
    <lineage>
        <taxon>Bacteria</taxon>
        <taxon>Bacillati</taxon>
        <taxon>Actinomycetota</taxon>
        <taxon>Actinomycetes</taxon>
        <taxon>Frankiales</taxon>
        <taxon>Frankiaceae</taxon>
        <taxon>Parafrankia</taxon>
    </lineage>
</organism>
<proteinExistence type="predicted"/>
<dbReference type="AlphaFoldDB" id="A0A1S1PF90"/>
<protein>
    <submittedName>
        <fullName evidence="1">Uncharacterized protein</fullName>
    </submittedName>
</protein>
<evidence type="ECO:0000313" key="2">
    <source>
        <dbReference type="Proteomes" id="UP000179769"/>
    </source>
</evidence>
<comment type="caution">
    <text evidence="1">The sequence shown here is derived from an EMBL/GenBank/DDBJ whole genome shotgun (WGS) entry which is preliminary data.</text>
</comment>
<accession>A0A1S1PF90</accession>
<reference evidence="2" key="1">
    <citation type="submission" date="2016-07" db="EMBL/GenBank/DDBJ databases">
        <title>Frankia sp. NRRL B-16219 Genome sequencing.</title>
        <authorList>
            <person name="Ghodhbane-Gtari F."/>
            <person name="Swanson E."/>
            <person name="Gueddou A."/>
            <person name="Louati M."/>
            <person name="Nouioui I."/>
            <person name="Hezbri K."/>
            <person name="Abebe-Akele F."/>
            <person name="Simpson S."/>
            <person name="Morris K."/>
            <person name="Thomas K."/>
            <person name="Gtari M."/>
            <person name="Tisa L.S."/>
        </authorList>
    </citation>
    <scope>NUCLEOTIDE SEQUENCE [LARGE SCALE GENOMIC DNA]</scope>
    <source>
        <strain evidence="2">NRRL B-16219</strain>
    </source>
</reference>
<sequence length="78" mass="8312">MTTAVVVPDGVVDEVGGHALQRRRLAVDRCGTQLGSARLRLPGPADRRDPESGYAVAILANQDQVLLPAPQRAEEPLT</sequence>
<dbReference type="EMBL" id="MAXA01000279">
    <property type="protein sequence ID" value="OHV19615.1"/>
    <property type="molecule type" value="Genomic_DNA"/>
</dbReference>
<dbReference type="Proteomes" id="UP000179769">
    <property type="component" value="Unassembled WGS sequence"/>
</dbReference>
<keyword evidence="2" id="KW-1185">Reference proteome</keyword>
<gene>
    <name evidence="1" type="ORF">BBK14_08900</name>
</gene>